<dbReference type="OrthoDB" id="2987886at2"/>
<evidence type="ECO:0000313" key="3">
    <source>
        <dbReference type="Proteomes" id="UP000027778"/>
    </source>
</evidence>
<dbReference type="Pfam" id="PF09991">
    <property type="entry name" value="DUF2232"/>
    <property type="match status" value="1"/>
</dbReference>
<feature type="transmembrane region" description="Helical" evidence="1">
    <location>
        <begin position="278"/>
        <end position="299"/>
    </location>
</feature>
<comment type="caution">
    <text evidence="2">The sequence shown here is derived from an EMBL/GenBank/DDBJ whole genome shotgun (WGS) entry which is preliminary data.</text>
</comment>
<dbReference type="InterPro" id="IPR018710">
    <property type="entry name" value="DUF2232"/>
</dbReference>
<proteinExistence type="predicted"/>
<protein>
    <submittedName>
        <fullName evidence="2">Membrane protein</fullName>
    </submittedName>
</protein>
<dbReference type="EMBL" id="JOTM01000002">
    <property type="protein sequence ID" value="KEK25642.1"/>
    <property type="molecule type" value="Genomic_DNA"/>
</dbReference>
<gene>
    <name evidence="2" type="ORF">BAGA_13640</name>
</gene>
<keyword evidence="1" id="KW-0812">Transmembrane</keyword>
<feature type="transmembrane region" description="Helical" evidence="1">
    <location>
        <begin position="100"/>
        <end position="123"/>
    </location>
</feature>
<name>A0A073KGR6_9BACI</name>
<dbReference type="eggNOG" id="COG4241">
    <property type="taxonomic scope" value="Bacteria"/>
</dbReference>
<reference evidence="2 3" key="1">
    <citation type="submission" date="2014-06" db="EMBL/GenBank/DDBJ databases">
        <title>Draft genome sequence of Bacillus gaemokensis JCM 15801 (MCCC 1A00707).</title>
        <authorList>
            <person name="Lai Q."/>
            <person name="Liu Y."/>
            <person name="Shao Z."/>
        </authorList>
    </citation>
    <scope>NUCLEOTIDE SEQUENCE [LARGE SCALE GENOMIC DNA]</scope>
    <source>
        <strain evidence="2 3">JCM 15801</strain>
    </source>
</reference>
<sequence>MKRTRLITEGAVLLAVYAVLLLISLYIPVVSTVALFALPLPFLLFMVRYPFSSTCMLFTAALLVTIIVSSPLSLVNTCMSGLIGVALGYMYKKKKRPVEILLVGMLAYLFSFVLIYVVSIKLFNIDLIKQMQDVFKEGIEQSEKIMKVAGAPITKEQKDLFGQFSDMIRVLLPSLLVMVSFVFSWITVLMAGNVLRRLKYTVTPWPKFRNMQLPKGIVWYYVILILLSMFMKVESGSYLDMAFSNLYAIFSLLLVFQGFSCIAFFVHLKGYPKAVPIIIFVLFLFVPMLFPLVTILGIIDLGFSLRSKIQSK</sequence>
<feature type="transmembrane region" description="Helical" evidence="1">
    <location>
        <begin position="58"/>
        <end position="88"/>
    </location>
</feature>
<feature type="transmembrane region" description="Helical" evidence="1">
    <location>
        <begin position="12"/>
        <end position="38"/>
    </location>
</feature>
<keyword evidence="1" id="KW-1133">Transmembrane helix</keyword>
<dbReference type="PANTHER" id="PTHR41324:SF1">
    <property type="entry name" value="DUF2232 DOMAIN-CONTAINING PROTEIN"/>
    <property type="match status" value="1"/>
</dbReference>
<feature type="transmembrane region" description="Helical" evidence="1">
    <location>
        <begin position="170"/>
        <end position="195"/>
    </location>
</feature>
<accession>A0A073KGR6</accession>
<evidence type="ECO:0000313" key="2">
    <source>
        <dbReference type="EMBL" id="KEK25642.1"/>
    </source>
</evidence>
<organism evidence="2 3">
    <name type="scientific">Bacillus gaemokensis</name>
    <dbReference type="NCBI Taxonomy" id="574375"/>
    <lineage>
        <taxon>Bacteria</taxon>
        <taxon>Bacillati</taxon>
        <taxon>Bacillota</taxon>
        <taxon>Bacilli</taxon>
        <taxon>Bacillales</taxon>
        <taxon>Bacillaceae</taxon>
        <taxon>Bacillus</taxon>
        <taxon>Bacillus cereus group</taxon>
    </lineage>
</organism>
<keyword evidence="1" id="KW-0472">Membrane</keyword>
<feature type="transmembrane region" description="Helical" evidence="1">
    <location>
        <begin position="216"/>
        <end position="233"/>
    </location>
</feature>
<dbReference type="PANTHER" id="PTHR41324">
    <property type="entry name" value="MEMBRANE PROTEIN-RELATED"/>
    <property type="match status" value="1"/>
</dbReference>
<dbReference type="Proteomes" id="UP000027778">
    <property type="component" value="Unassembled WGS sequence"/>
</dbReference>
<keyword evidence="3" id="KW-1185">Reference proteome</keyword>
<dbReference type="STRING" id="574375.AZF08_05755"/>
<feature type="transmembrane region" description="Helical" evidence="1">
    <location>
        <begin position="245"/>
        <end position="266"/>
    </location>
</feature>
<dbReference type="AlphaFoldDB" id="A0A073KGR6"/>
<evidence type="ECO:0000256" key="1">
    <source>
        <dbReference type="SAM" id="Phobius"/>
    </source>
</evidence>
<dbReference type="RefSeq" id="WP_033673538.1">
    <property type="nucleotide sequence ID" value="NZ_JOTM01000002.1"/>
</dbReference>